<dbReference type="STRING" id="268505.A0A2A9PSJ0"/>
<dbReference type="Proteomes" id="UP000037136">
    <property type="component" value="Unassembled WGS sequence"/>
</dbReference>
<keyword evidence="12" id="KW-1185">Reference proteome</keyword>
<feature type="chain" id="PRO_5012225272" description="Nickel/cobalt efflux system" evidence="10">
    <location>
        <begin position="24"/>
        <end position="437"/>
    </location>
</feature>
<dbReference type="PANTHER" id="PTHR31611:SF0">
    <property type="entry name" value="HIGH-AFFINITY NICKEL TRANSPORT PROTEIN NIC1"/>
    <property type="match status" value="1"/>
</dbReference>
<accession>A0A2A9PSJ0</accession>
<evidence type="ECO:0000256" key="8">
    <source>
        <dbReference type="RuleBase" id="RU362101"/>
    </source>
</evidence>
<feature type="region of interest" description="Disordered" evidence="9">
    <location>
        <begin position="406"/>
        <end position="437"/>
    </location>
</feature>
<dbReference type="GO" id="GO:0015099">
    <property type="term" value="F:nickel cation transmembrane transporter activity"/>
    <property type="evidence" value="ECO:0007669"/>
    <property type="project" value="UniProtKB-UniRule"/>
</dbReference>
<keyword evidence="7 8" id="KW-0472">Membrane</keyword>
<comment type="subcellular location">
    <subcellularLocation>
        <location evidence="8">Cell membrane</location>
        <topology evidence="8">Multi-pass membrane protein</topology>
    </subcellularLocation>
    <subcellularLocation>
        <location evidence="1">Endomembrane system</location>
        <topology evidence="1">Multi-pass membrane protein</topology>
    </subcellularLocation>
</comment>
<feature type="transmembrane region" description="Helical" evidence="8">
    <location>
        <begin position="372"/>
        <end position="392"/>
    </location>
</feature>
<dbReference type="OrthoDB" id="5197598at2759"/>
<protein>
    <recommendedName>
        <fullName evidence="8">Nickel/cobalt efflux system</fullName>
    </recommendedName>
</protein>
<gene>
    <name evidence="11" type="ORF">XA68_16632</name>
</gene>
<evidence type="ECO:0000256" key="7">
    <source>
        <dbReference type="ARBA" id="ARBA00023136"/>
    </source>
</evidence>
<evidence type="ECO:0000313" key="11">
    <source>
        <dbReference type="EMBL" id="PFH63193.1"/>
    </source>
</evidence>
<sequence length="437" mass="47497">MKSSKLLLFCTGALLVLLHASTASLQRYTKKRHEHNQHEQQQHRCLPKVASRLQVAPDETPSRPPRAVPYLSKPGATMTRYQCALSRPMAKAEAKLDSSTYPLATMERLSRATDRLGLSALPGRSVVVIASVALVNGIVWAAAGIVLRFHPVLAPTALLCYTLGLRHGLDADHISAIDLVTRRLIAEGRRPATVVRRYFYCCVWAAADDNDNDDDEEEAQAATMPRGFGLVARFTSFLYKSIDRPWKMFPLGLVFGLGFDTSSEVALLGIASVHAAEGTSIWLILVFPVLFTAGMCLVDSADGALMMGLYTSKAFARDDLAILYYSIVLTSLTIAVSFFIGVIQVLSLAQNVAHPQGPFWDGVTAVTDRFDAIGGGICALFVVVGLASVIAYRPWRKHIDRRQRGLSATAEESLPETDGRPSPSQEVLSQGLGERGG</sequence>
<evidence type="ECO:0000256" key="9">
    <source>
        <dbReference type="SAM" id="MobiDB-lite"/>
    </source>
</evidence>
<organism evidence="11 12">
    <name type="scientific">Ophiocordyceps unilateralis</name>
    <name type="common">Zombie-ant fungus</name>
    <name type="synonym">Torrubia unilateralis</name>
    <dbReference type="NCBI Taxonomy" id="268505"/>
    <lineage>
        <taxon>Eukaryota</taxon>
        <taxon>Fungi</taxon>
        <taxon>Dikarya</taxon>
        <taxon>Ascomycota</taxon>
        <taxon>Pezizomycotina</taxon>
        <taxon>Sordariomycetes</taxon>
        <taxon>Hypocreomycetidae</taxon>
        <taxon>Hypocreales</taxon>
        <taxon>Ophiocordycipitaceae</taxon>
        <taxon>Ophiocordyceps</taxon>
    </lineage>
</organism>
<evidence type="ECO:0000256" key="3">
    <source>
        <dbReference type="ARBA" id="ARBA00022448"/>
    </source>
</evidence>
<keyword evidence="5 8" id="KW-0812">Transmembrane</keyword>
<dbReference type="AlphaFoldDB" id="A0A2A9PSJ0"/>
<evidence type="ECO:0000256" key="10">
    <source>
        <dbReference type="SAM" id="SignalP"/>
    </source>
</evidence>
<dbReference type="GO" id="GO:0012505">
    <property type="term" value="C:endomembrane system"/>
    <property type="evidence" value="ECO:0007669"/>
    <property type="project" value="UniProtKB-SubCell"/>
</dbReference>
<name>A0A2A9PSJ0_OPHUN</name>
<keyword evidence="10" id="KW-0732">Signal</keyword>
<feature type="signal peptide" evidence="10">
    <location>
        <begin position="1"/>
        <end position="23"/>
    </location>
</feature>
<evidence type="ECO:0000256" key="4">
    <source>
        <dbReference type="ARBA" id="ARBA00022596"/>
    </source>
</evidence>
<dbReference type="GO" id="GO:0005886">
    <property type="term" value="C:plasma membrane"/>
    <property type="evidence" value="ECO:0007669"/>
    <property type="project" value="UniProtKB-SubCell"/>
</dbReference>
<evidence type="ECO:0000313" key="12">
    <source>
        <dbReference type="Proteomes" id="UP000037136"/>
    </source>
</evidence>
<keyword evidence="6 8" id="KW-1133">Transmembrane helix</keyword>
<evidence type="ECO:0000256" key="5">
    <source>
        <dbReference type="ARBA" id="ARBA00022692"/>
    </source>
</evidence>
<keyword evidence="4" id="KW-0533">Nickel</keyword>
<keyword evidence="3 8" id="KW-0813">Transport</keyword>
<feature type="transmembrane region" description="Helical" evidence="8">
    <location>
        <begin position="322"/>
        <end position="352"/>
    </location>
</feature>
<feature type="transmembrane region" description="Helical" evidence="8">
    <location>
        <begin position="281"/>
        <end position="301"/>
    </location>
</feature>
<dbReference type="InterPro" id="IPR011541">
    <property type="entry name" value="Ni/Co_transpt_high_affinity"/>
</dbReference>
<dbReference type="InterPro" id="IPR004688">
    <property type="entry name" value="Ni/Co_transpt"/>
</dbReference>
<feature type="transmembrane region" description="Helical" evidence="8">
    <location>
        <begin position="126"/>
        <end position="147"/>
    </location>
</feature>
<reference evidence="11 12" key="2">
    <citation type="journal article" date="2017" name="Sci. Rep.">
        <title>Ant-infecting Ophiocordyceps genomes reveal a high diversity of potential behavioral manipulation genes and a possible major role for enterotoxins.</title>
        <authorList>
            <person name="de Bekker C."/>
            <person name="Ohm R.A."/>
            <person name="Evans H.C."/>
            <person name="Brachmann A."/>
            <person name="Hughes D.P."/>
        </authorList>
    </citation>
    <scope>NUCLEOTIDE SEQUENCE [LARGE SCALE GENOMIC DNA]</scope>
    <source>
        <strain evidence="11 12">SC16a</strain>
    </source>
</reference>
<comment type="caution">
    <text evidence="11">The sequence shown here is derived from an EMBL/GenBank/DDBJ whole genome shotgun (WGS) entry which is preliminary data.</text>
</comment>
<comment type="similarity">
    <text evidence="2 8">Belongs to the NiCoT transporter (TC 2.A.52) family.</text>
</comment>
<evidence type="ECO:0000256" key="2">
    <source>
        <dbReference type="ARBA" id="ARBA00010892"/>
    </source>
</evidence>
<evidence type="ECO:0000256" key="6">
    <source>
        <dbReference type="ARBA" id="ARBA00022989"/>
    </source>
</evidence>
<dbReference type="Pfam" id="PF03824">
    <property type="entry name" value="NicO"/>
    <property type="match status" value="2"/>
</dbReference>
<feature type="transmembrane region" description="Helical" evidence="8">
    <location>
        <begin position="249"/>
        <end position="275"/>
    </location>
</feature>
<dbReference type="PANTHER" id="PTHR31611">
    <property type="entry name" value="HIGH-AFFINITY NICKEL TRANSPORT PROTEIN NIC1"/>
    <property type="match status" value="1"/>
</dbReference>
<dbReference type="EMBL" id="LAZP02000006">
    <property type="protein sequence ID" value="PFH63193.1"/>
    <property type="molecule type" value="Genomic_DNA"/>
</dbReference>
<reference evidence="11 12" key="1">
    <citation type="journal article" date="2015" name="BMC Genomics">
        <title>Gene expression during zombie ant biting behavior reflects the complexity underlying fungal parasitic behavioral manipulation.</title>
        <authorList>
            <person name="de Bekker C."/>
            <person name="Ohm R.A."/>
            <person name="Loreto R.G."/>
            <person name="Sebastian A."/>
            <person name="Albert I."/>
            <person name="Merrow M."/>
            <person name="Brachmann A."/>
            <person name="Hughes D.P."/>
        </authorList>
    </citation>
    <scope>NUCLEOTIDE SEQUENCE [LARGE SCALE GENOMIC DNA]</scope>
    <source>
        <strain evidence="11 12">SC16a</strain>
    </source>
</reference>
<proteinExistence type="inferred from homology"/>
<evidence type="ECO:0000256" key="1">
    <source>
        <dbReference type="ARBA" id="ARBA00004127"/>
    </source>
</evidence>